<dbReference type="PROSITE" id="PS00444">
    <property type="entry name" value="POLYPRENYL_SYNTHASE_2"/>
    <property type="match status" value="1"/>
</dbReference>
<dbReference type="GO" id="GO:0004659">
    <property type="term" value="F:prenyltransferase activity"/>
    <property type="evidence" value="ECO:0007669"/>
    <property type="project" value="InterPro"/>
</dbReference>
<keyword evidence="6" id="KW-0414">Isoprene biosynthesis</keyword>
<dbReference type="PANTHER" id="PTHR43281:SF1">
    <property type="entry name" value="FARNESYL DIPHOSPHATE SYNTHASE"/>
    <property type="match status" value="1"/>
</dbReference>
<dbReference type="RefSeq" id="WP_126537523.1">
    <property type="nucleotide sequence ID" value="NZ_AP018560.1"/>
</dbReference>
<comment type="similarity">
    <text evidence="2 7">Belongs to the FPP/GGPP synthase family.</text>
</comment>
<dbReference type="AlphaFoldDB" id="A0A2Z6E4Q7"/>
<dbReference type="InterPro" id="IPR033749">
    <property type="entry name" value="Polyprenyl_synt_CS"/>
</dbReference>
<dbReference type="SFLD" id="SFLDS00005">
    <property type="entry name" value="Isoprenoid_Synthase_Type_I"/>
    <property type="match status" value="1"/>
</dbReference>
<dbReference type="SUPFAM" id="SSF48576">
    <property type="entry name" value="Terpenoid synthases"/>
    <property type="match status" value="1"/>
</dbReference>
<dbReference type="NCBIfam" id="NF045485">
    <property type="entry name" value="FPPsyn"/>
    <property type="match status" value="1"/>
</dbReference>
<accession>A0A2Z6E4Q7</accession>
<dbReference type="FunFam" id="1.10.600.10:FF:000001">
    <property type="entry name" value="Geranylgeranyl diphosphate synthase"/>
    <property type="match status" value="1"/>
</dbReference>
<dbReference type="KEGG" id="rbd:ALSL_1289"/>
<proteinExistence type="inferred from homology"/>
<keyword evidence="5" id="KW-0460">Magnesium</keyword>
<evidence type="ECO:0000256" key="6">
    <source>
        <dbReference type="ARBA" id="ARBA00023229"/>
    </source>
</evidence>
<evidence type="ECO:0000256" key="4">
    <source>
        <dbReference type="ARBA" id="ARBA00022723"/>
    </source>
</evidence>
<keyword evidence="4" id="KW-0479">Metal-binding</keyword>
<dbReference type="GO" id="GO:0005737">
    <property type="term" value="C:cytoplasm"/>
    <property type="evidence" value="ECO:0007669"/>
    <property type="project" value="UniProtKB-ARBA"/>
</dbReference>
<dbReference type="PROSITE" id="PS00723">
    <property type="entry name" value="POLYPRENYL_SYNTHASE_1"/>
    <property type="match status" value="1"/>
</dbReference>
<dbReference type="GO" id="GO:0016114">
    <property type="term" value="P:terpenoid biosynthetic process"/>
    <property type="evidence" value="ECO:0007669"/>
    <property type="project" value="UniProtKB-ARBA"/>
</dbReference>
<comment type="cofactor">
    <cofactor evidence="1">
        <name>Mg(2+)</name>
        <dbReference type="ChEBI" id="CHEBI:18420"/>
    </cofactor>
</comment>
<sequence>MSPKPELGPALTALVERAERALAAALPPDTAPPAELHRAMRYAVLGGGKRLRPLLVYAAGHALGDDGPALDAAACAVELIHAYSLVHDDLPAMDDDDLRRGRPTCHVVFGEAMAILAGDALQALAFEILARCPAIEPARRIDMLHALARACGAEGMAGGQALDLSAVGRVLSLQELERMHASKTGALIRAAVRLGALTAGATAEALAALDRYAAAVGLAFQIRDDILDVEGEAAVIGKTAGKDAAAAKPTFPSIIGLAASRARLAELTDAALQAVASLGSPAALLRELAHYAAARDR</sequence>
<evidence type="ECO:0000313" key="8">
    <source>
        <dbReference type="EMBL" id="BBD79947.1"/>
    </source>
</evidence>
<dbReference type="EMBL" id="AP018560">
    <property type="protein sequence ID" value="BBD79947.1"/>
    <property type="molecule type" value="Genomic_DNA"/>
</dbReference>
<reference evidence="9" key="1">
    <citation type="submission" date="2018-04" db="EMBL/GenBank/DDBJ databases">
        <authorList>
            <person name="Watanabe M."/>
            <person name="Kojima H."/>
        </authorList>
    </citation>
    <scope>NUCLEOTIDE SEQUENCE [LARGE SCALE GENOMIC DNA]</scope>
    <source>
        <strain evidence="9">Dysh456</strain>
    </source>
</reference>
<evidence type="ECO:0000256" key="7">
    <source>
        <dbReference type="RuleBase" id="RU004466"/>
    </source>
</evidence>
<keyword evidence="9" id="KW-1185">Reference proteome</keyword>
<gene>
    <name evidence="8" type="ORF">ALSL_1289</name>
</gene>
<dbReference type="InterPro" id="IPR008949">
    <property type="entry name" value="Isoprenoid_synthase_dom_sf"/>
</dbReference>
<reference evidence="9" key="2">
    <citation type="submission" date="2018-06" db="EMBL/GenBank/DDBJ databases">
        <title>Genome sequence of Rhodanobacteraceae bacterium strain Dysh456.</title>
        <authorList>
            <person name="Fukui M."/>
        </authorList>
    </citation>
    <scope>NUCLEOTIDE SEQUENCE [LARGE SCALE GENOMIC DNA]</scope>
    <source>
        <strain evidence="9">Dysh456</strain>
    </source>
</reference>
<evidence type="ECO:0000256" key="1">
    <source>
        <dbReference type="ARBA" id="ARBA00001946"/>
    </source>
</evidence>
<dbReference type="SFLD" id="SFLDG01017">
    <property type="entry name" value="Polyprenyl_Transferase_Like"/>
    <property type="match status" value="1"/>
</dbReference>
<dbReference type="PANTHER" id="PTHR43281">
    <property type="entry name" value="FARNESYL DIPHOSPHATE SYNTHASE"/>
    <property type="match status" value="1"/>
</dbReference>
<name>A0A2Z6E4Q7_9GAMM</name>
<evidence type="ECO:0000256" key="2">
    <source>
        <dbReference type="ARBA" id="ARBA00006706"/>
    </source>
</evidence>
<dbReference type="GO" id="GO:0046872">
    <property type="term" value="F:metal ion binding"/>
    <property type="evidence" value="ECO:0007669"/>
    <property type="project" value="UniProtKB-KW"/>
</dbReference>
<evidence type="ECO:0000256" key="5">
    <source>
        <dbReference type="ARBA" id="ARBA00022842"/>
    </source>
</evidence>
<evidence type="ECO:0000313" key="9">
    <source>
        <dbReference type="Proteomes" id="UP000270530"/>
    </source>
</evidence>
<dbReference type="OrthoDB" id="9805316at2"/>
<keyword evidence="3 7" id="KW-0808">Transferase</keyword>
<dbReference type="GO" id="GO:0008654">
    <property type="term" value="P:phospholipid biosynthetic process"/>
    <property type="evidence" value="ECO:0007669"/>
    <property type="project" value="UniProtKB-ARBA"/>
</dbReference>
<dbReference type="Pfam" id="PF00348">
    <property type="entry name" value="polyprenyl_synt"/>
    <property type="match status" value="1"/>
</dbReference>
<dbReference type="InterPro" id="IPR000092">
    <property type="entry name" value="Polyprenyl_synt"/>
</dbReference>
<dbReference type="InterPro" id="IPR053378">
    <property type="entry name" value="Prenyl_diphosphate_synthase"/>
</dbReference>
<dbReference type="Gene3D" id="1.10.600.10">
    <property type="entry name" value="Farnesyl Diphosphate Synthase"/>
    <property type="match status" value="1"/>
</dbReference>
<dbReference type="Proteomes" id="UP000270530">
    <property type="component" value="Chromosome"/>
</dbReference>
<evidence type="ECO:0000256" key="3">
    <source>
        <dbReference type="ARBA" id="ARBA00022679"/>
    </source>
</evidence>
<dbReference type="CDD" id="cd00685">
    <property type="entry name" value="Trans_IPPS_HT"/>
    <property type="match status" value="1"/>
</dbReference>
<protein>
    <submittedName>
        <fullName evidence="8">Octaprenyl diphosphate synthase</fullName>
    </submittedName>
</protein>
<organism evidence="8 9">
    <name type="scientific">Aerosticca soli</name>
    <dbReference type="NCBI Taxonomy" id="2010829"/>
    <lineage>
        <taxon>Bacteria</taxon>
        <taxon>Pseudomonadati</taxon>
        <taxon>Pseudomonadota</taxon>
        <taxon>Gammaproteobacteria</taxon>
        <taxon>Lysobacterales</taxon>
        <taxon>Rhodanobacteraceae</taxon>
        <taxon>Aerosticca</taxon>
    </lineage>
</organism>